<evidence type="ECO:0000259" key="15">
    <source>
        <dbReference type="PROSITE" id="PS51767"/>
    </source>
</evidence>
<evidence type="ECO:0000256" key="5">
    <source>
        <dbReference type="ARBA" id="ARBA00022525"/>
    </source>
</evidence>
<dbReference type="InterPro" id="IPR021109">
    <property type="entry name" value="Peptidase_aspartic_dom_sf"/>
</dbReference>
<evidence type="ECO:0000256" key="3">
    <source>
        <dbReference type="ARBA" id="ARBA00007447"/>
    </source>
</evidence>
<dbReference type="OrthoDB" id="771136at2759"/>
<keyword evidence="8" id="KW-0064">Aspartyl protease</keyword>
<evidence type="ECO:0000256" key="7">
    <source>
        <dbReference type="ARBA" id="ARBA00022729"/>
    </source>
</evidence>
<comment type="caution">
    <text evidence="16">The sequence shown here is derived from an EMBL/GenBank/DDBJ whole genome shotgun (WGS) entry which is preliminary data.</text>
</comment>
<dbReference type="PROSITE" id="PS51767">
    <property type="entry name" value="PEPTIDASE_A1"/>
    <property type="match status" value="1"/>
</dbReference>
<protein>
    <recommendedName>
        <fullName evidence="4">candidapepsin</fullName>
        <ecNumber evidence="4">3.4.23.24</ecNumber>
    </recommendedName>
</protein>
<feature type="chain" id="PRO_5015108933" description="candidapepsin" evidence="14">
    <location>
        <begin position="25"/>
        <end position="381"/>
    </location>
</feature>
<dbReference type="InterPro" id="IPR001461">
    <property type="entry name" value="Aspartic_peptidase_A1"/>
</dbReference>
<feature type="signal peptide" evidence="14">
    <location>
        <begin position="1"/>
        <end position="24"/>
    </location>
</feature>
<keyword evidence="5" id="KW-0964">Secreted</keyword>
<sequence length="381" mass="41476">MLSLFSLLSLALSVQGMAIKPTEASNDLVKKSGPKVLKLDFDVHRSSANITKRDTPDEDLDNSRDIRYLMDMYLGSNKQKLQVDIDTGSSDLWVHNAKAGDAFGGAFNEDQSSSLQHLNKDFSISYLDGSGIDGEFVKDTVTLEDGTSINNFQFAVTDGKDNLNSPPIFGIARKGVESVSTKDEYDNFPLALVDAGIIEKPSYSIYMTGDGGEKGLVLFGGIDRAKYSGDLVTYQMSHPTRSYIKLNTVNFNGKTYNIDHSVNMDTGTSWLILPKDVVNDLSNLLGASVKSNGDKYISCDQPTDKFVTFDFGDSQIKLSYADLVVRPFLGSCLLGASAATTDSLLLGDVFLRKTYTYFDLEAGTVAIAPAIDTENTDIIQA</sequence>
<dbReference type="CDD" id="cd05474">
    <property type="entry name" value="SAP_like"/>
    <property type="match status" value="1"/>
</dbReference>
<feature type="active site" evidence="12">
    <location>
        <position position="265"/>
    </location>
</feature>
<evidence type="ECO:0000256" key="4">
    <source>
        <dbReference type="ARBA" id="ARBA00013207"/>
    </source>
</evidence>
<evidence type="ECO:0000256" key="10">
    <source>
        <dbReference type="ARBA" id="ARBA00023145"/>
    </source>
</evidence>
<dbReference type="VEuPathDB" id="FungiDB:C7M61_003639"/>
<keyword evidence="17" id="KW-1185">Reference proteome</keyword>
<dbReference type="PANTHER" id="PTHR47966">
    <property type="entry name" value="BETA-SITE APP-CLEAVING ENZYME, ISOFORM A-RELATED"/>
    <property type="match status" value="1"/>
</dbReference>
<evidence type="ECO:0000256" key="14">
    <source>
        <dbReference type="SAM" id="SignalP"/>
    </source>
</evidence>
<evidence type="ECO:0000256" key="8">
    <source>
        <dbReference type="ARBA" id="ARBA00022750"/>
    </source>
</evidence>
<keyword evidence="10" id="KW-0865">Zymogen</keyword>
<comment type="subcellular location">
    <subcellularLocation>
        <location evidence="2">Secreted</location>
    </subcellularLocation>
</comment>
<organism evidence="16 17">
    <name type="scientific">Candidozyma pseudohaemuli</name>
    <dbReference type="NCBI Taxonomy" id="418784"/>
    <lineage>
        <taxon>Eukaryota</taxon>
        <taxon>Fungi</taxon>
        <taxon>Dikarya</taxon>
        <taxon>Ascomycota</taxon>
        <taxon>Saccharomycotina</taxon>
        <taxon>Pichiomycetes</taxon>
        <taxon>Metschnikowiaceae</taxon>
        <taxon>Candidozyma</taxon>
    </lineage>
</organism>
<evidence type="ECO:0000256" key="1">
    <source>
        <dbReference type="ARBA" id="ARBA00001675"/>
    </source>
</evidence>
<evidence type="ECO:0000256" key="2">
    <source>
        <dbReference type="ARBA" id="ARBA00004613"/>
    </source>
</evidence>
<gene>
    <name evidence="16" type="ORF">C7M61_003639</name>
</gene>
<keyword evidence="6" id="KW-0645">Protease</keyword>
<dbReference type="Proteomes" id="UP000241107">
    <property type="component" value="Unassembled WGS sequence"/>
</dbReference>
<dbReference type="AlphaFoldDB" id="A0A2P7YMN7"/>
<dbReference type="EC" id="3.4.23.24" evidence="4"/>
<name>A0A2P7YMN7_9ASCO</name>
<dbReference type="Pfam" id="PF00026">
    <property type="entry name" value="Asp"/>
    <property type="match status" value="1"/>
</dbReference>
<dbReference type="GeneID" id="36567027"/>
<evidence type="ECO:0000256" key="6">
    <source>
        <dbReference type="ARBA" id="ARBA00022670"/>
    </source>
</evidence>
<comment type="catalytic activity">
    <reaction evidence="1">
        <text>Preferential cleavage at the carboxyl of hydrophobic amino acids, but fails to cleave 15-Leu-|-Tyr-16, 16-Tyr-|-Leu-17 and 24-Phe-|-Phe-25 of insulin B chain. Activates trypsinogen, and degrades keratin.</text>
        <dbReference type="EC" id="3.4.23.24"/>
    </reaction>
</comment>
<comment type="similarity">
    <text evidence="3">Belongs to the peptidase A1 family.</text>
</comment>
<dbReference type="InterPro" id="IPR033876">
    <property type="entry name" value="SAP-like"/>
</dbReference>
<dbReference type="GO" id="GO:0005576">
    <property type="term" value="C:extracellular region"/>
    <property type="evidence" value="ECO:0007669"/>
    <property type="project" value="UniProtKB-SubCell"/>
</dbReference>
<evidence type="ECO:0000256" key="11">
    <source>
        <dbReference type="ARBA" id="ARBA00023157"/>
    </source>
</evidence>
<reference evidence="16 17" key="1">
    <citation type="submission" date="2018-03" db="EMBL/GenBank/DDBJ databases">
        <title>Candida pseudohaemulonii genome assembly and annotation.</title>
        <authorList>
            <person name="Munoz J.F."/>
            <person name="Gade L.G."/>
            <person name="Chow N.A."/>
            <person name="Litvintseva A.P."/>
            <person name="Loparev V.N."/>
            <person name="Cuomo C.A."/>
        </authorList>
    </citation>
    <scope>NUCLEOTIDE SEQUENCE [LARGE SCALE GENOMIC DNA]</scope>
    <source>
        <strain evidence="16 17">B12108</strain>
    </source>
</reference>
<accession>A0A2P7YMN7</accession>
<keyword evidence="9" id="KW-0378">Hydrolase</keyword>
<evidence type="ECO:0000256" key="9">
    <source>
        <dbReference type="ARBA" id="ARBA00022801"/>
    </source>
</evidence>
<dbReference type="Gene3D" id="2.40.70.10">
    <property type="entry name" value="Acid Proteases"/>
    <property type="match status" value="2"/>
</dbReference>
<dbReference type="GO" id="GO:0004190">
    <property type="term" value="F:aspartic-type endopeptidase activity"/>
    <property type="evidence" value="ECO:0007669"/>
    <property type="project" value="UniProtKB-KW"/>
</dbReference>
<feature type="active site" evidence="12">
    <location>
        <position position="86"/>
    </location>
</feature>
<feature type="domain" description="Peptidase A1" evidence="15">
    <location>
        <begin position="68"/>
        <end position="368"/>
    </location>
</feature>
<evidence type="ECO:0000313" key="16">
    <source>
        <dbReference type="EMBL" id="PSK37212.1"/>
    </source>
</evidence>
<dbReference type="GO" id="GO:0006508">
    <property type="term" value="P:proteolysis"/>
    <property type="evidence" value="ECO:0007669"/>
    <property type="project" value="UniProtKB-KW"/>
</dbReference>
<feature type="disulfide bond" evidence="13">
    <location>
        <begin position="299"/>
        <end position="332"/>
    </location>
</feature>
<dbReference type="SUPFAM" id="SSF50630">
    <property type="entry name" value="Acid proteases"/>
    <property type="match status" value="1"/>
</dbReference>
<dbReference type="PRINTS" id="PR00792">
    <property type="entry name" value="PEPSIN"/>
</dbReference>
<dbReference type="InterPro" id="IPR033121">
    <property type="entry name" value="PEPTIDASE_A1"/>
</dbReference>
<dbReference type="STRING" id="418784.A0A2P7YMN7"/>
<dbReference type="RefSeq" id="XP_024713063.1">
    <property type="nucleotide sequence ID" value="XM_024858976.1"/>
</dbReference>
<evidence type="ECO:0000256" key="12">
    <source>
        <dbReference type="PIRSR" id="PIRSR601461-1"/>
    </source>
</evidence>
<dbReference type="EMBL" id="PYFQ01000009">
    <property type="protein sequence ID" value="PSK37212.1"/>
    <property type="molecule type" value="Genomic_DNA"/>
</dbReference>
<keyword evidence="7 14" id="KW-0732">Signal</keyword>
<evidence type="ECO:0000256" key="13">
    <source>
        <dbReference type="PIRSR" id="PIRSR601461-2"/>
    </source>
</evidence>
<proteinExistence type="inferred from homology"/>
<keyword evidence="11 13" id="KW-1015">Disulfide bond</keyword>
<dbReference type="PANTHER" id="PTHR47966:SF65">
    <property type="entry name" value="ASPARTIC-TYPE ENDOPEPTIDASE"/>
    <property type="match status" value="1"/>
</dbReference>
<evidence type="ECO:0000313" key="17">
    <source>
        <dbReference type="Proteomes" id="UP000241107"/>
    </source>
</evidence>